<evidence type="ECO:0000256" key="7">
    <source>
        <dbReference type="RuleBase" id="RU363032"/>
    </source>
</evidence>
<reference evidence="10" key="1">
    <citation type="submission" date="2018-01" db="EMBL/GenBank/DDBJ databases">
        <title>Draft Genome Sequence of the Radioresistant Bacterium Deinococcus aerius TR0125, Isolated from the Higher Atmosphere above Japan.</title>
        <authorList>
            <person name="Satoh K."/>
            <person name="Arai H."/>
            <person name="Sanzen T."/>
            <person name="Kawaguchi Y."/>
            <person name="Hayashi H."/>
            <person name="Yokobori S."/>
            <person name="Yamagishi A."/>
            <person name="Oono Y."/>
            <person name="Narumi I."/>
        </authorList>
    </citation>
    <scope>NUCLEOTIDE SEQUENCE [LARGE SCALE GENOMIC DNA]</scope>
    <source>
        <strain evidence="10">TR0125</strain>
    </source>
</reference>
<keyword evidence="3" id="KW-1003">Cell membrane</keyword>
<dbReference type="CDD" id="cd06261">
    <property type="entry name" value="TM_PBP2"/>
    <property type="match status" value="1"/>
</dbReference>
<keyword evidence="4 7" id="KW-0812">Transmembrane</keyword>
<feature type="transmembrane region" description="Helical" evidence="7">
    <location>
        <begin position="287"/>
        <end position="305"/>
    </location>
</feature>
<evidence type="ECO:0000256" key="3">
    <source>
        <dbReference type="ARBA" id="ARBA00022475"/>
    </source>
</evidence>
<evidence type="ECO:0000256" key="1">
    <source>
        <dbReference type="ARBA" id="ARBA00004651"/>
    </source>
</evidence>
<name>A0A2I9DH54_9DEIO</name>
<dbReference type="SUPFAM" id="SSF161098">
    <property type="entry name" value="MetI-like"/>
    <property type="match status" value="1"/>
</dbReference>
<comment type="caution">
    <text evidence="9">The sequence shown here is derived from an EMBL/GenBank/DDBJ whole genome shotgun (WGS) entry which is preliminary data.</text>
</comment>
<feature type="domain" description="ABC transmembrane type-1" evidence="8">
    <location>
        <begin position="164"/>
        <end position="362"/>
    </location>
</feature>
<dbReference type="EMBL" id="BFAG01000001">
    <property type="protein sequence ID" value="GBF03971.1"/>
    <property type="molecule type" value="Genomic_DNA"/>
</dbReference>
<keyword evidence="2 7" id="KW-0813">Transport</keyword>
<dbReference type="Gene3D" id="1.10.3720.10">
    <property type="entry name" value="MetI-like"/>
    <property type="match status" value="1"/>
</dbReference>
<evidence type="ECO:0000256" key="4">
    <source>
        <dbReference type="ARBA" id="ARBA00022692"/>
    </source>
</evidence>
<evidence type="ECO:0000256" key="6">
    <source>
        <dbReference type="ARBA" id="ARBA00023136"/>
    </source>
</evidence>
<gene>
    <name evidence="9" type="ORF">DAERI_010143</name>
</gene>
<dbReference type="AlphaFoldDB" id="A0A2I9DH54"/>
<organism evidence="9 10">
    <name type="scientific">Deinococcus aerius</name>
    <dbReference type="NCBI Taxonomy" id="200253"/>
    <lineage>
        <taxon>Bacteria</taxon>
        <taxon>Thermotogati</taxon>
        <taxon>Deinococcota</taxon>
        <taxon>Deinococci</taxon>
        <taxon>Deinococcales</taxon>
        <taxon>Deinococcaceae</taxon>
        <taxon>Deinococcus</taxon>
    </lineage>
</organism>
<proteinExistence type="inferred from homology"/>
<evidence type="ECO:0000313" key="9">
    <source>
        <dbReference type="EMBL" id="GBF03971.1"/>
    </source>
</evidence>
<comment type="subcellular location">
    <subcellularLocation>
        <location evidence="1 7">Cell membrane</location>
        <topology evidence="1 7">Multi-pass membrane protein</topology>
    </subcellularLocation>
</comment>
<dbReference type="GO" id="GO:0005886">
    <property type="term" value="C:plasma membrane"/>
    <property type="evidence" value="ECO:0007669"/>
    <property type="project" value="UniProtKB-SubCell"/>
</dbReference>
<dbReference type="InterPro" id="IPR025966">
    <property type="entry name" value="OppC_N"/>
</dbReference>
<dbReference type="Proteomes" id="UP000236569">
    <property type="component" value="Unassembled WGS sequence"/>
</dbReference>
<dbReference type="RefSeq" id="WP_103127565.1">
    <property type="nucleotide sequence ID" value="NZ_BFAG01000001.1"/>
</dbReference>
<keyword evidence="6 7" id="KW-0472">Membrane</keyword>
<dbReference type="Pfam" id="PF00528">
    <property type="entry name" value="BPD_transp_1"/>
    <property type="match status" value="1"/>
</dbReference>
<evidence type="ECO:0000259" key="8">
    <source>
        <dbReference type="PROSITE" id="PS50928"/>
    </source>
</evidence>
<feature type="transmembrane region" description="Helical" evidence="7">
    <location>
        <begin position="203"/>
        <end position="223"/>
    </location>
</feature>
<dbReference type="InterPro" id="IPR035906">
    <property type="entry name" value="MetI-like_sf"/>
</dbReference>
<evidence type="ECO:0000256" key="5">
    <source>
        <dbReference type="ARBA" id="ARBA00022989"/>
    </source>
</evidence>
<accession>A0A2I9DH54</accession>
<protein>
    <submittedName>
        <fullName evidence="9">Peptide ABC transporter permease</fullName>
    </submittedName>
</protein>
<dbReference type="Pfam" id="PF12911">
    <property type="entry name" value="OppC_N"/>
    <property type="match status" value="1"/>
</dbReference>
<dbReference type="InterPro" id="IPR000515">
    <property type="entry name" value="MetI-like"/>
</dbReference>
<dbReference type="GO" id="GO:0055085">
    <property type="term" value="P:transmembrane transport"/>
    <property type="evidence" value="ECO:0007669"/>
    <property type="project" value="InterPro"/>
</dbReference>
<keyword evidence="10" id="KW-1185">Reference proteome</keyword>
<dbReference type="OrthoDB" id="9797472at2"/>
<keyword evidence="5 7" id="KW-1133">Transmembrane helix</keyword>
<feature type="transmembrane region" description="Helical" evidence="7">
    <location>
        <begin position="343"/>
        <end position="365"/>
    </location>
</feature>
<dbReference type="PANTHER" id="PTHR43386">
    <property type="entry name" value="OLIGOPEPTIDE TRANSPORT SYSTEM PERMEASE PROTEIN APPC"/>
    <property type="match status" value="1"/>
</dbReference>
<feature type="transmembrane region" description="Helical" evidence="7">
    <location>
        <begin position="166"/>
        <end position="191"/>
    </location>
</feature>
<feature type="transmembrane region" description="Helical" evidence="7">
    <location>
        <begin position="229"/>
        <end position="252"/>
    </location>
</feature>
<evidence type="ECO:0000313" key="10">
    <source>
        <dbReference type="Proteomes" id="UP000236569"/>
    </source>
</evidence>
<feature type="transmembrane region" description="Helical" evidence="7">
    <location>
        <begin position="35"/>
        <end position="54"/>
    </location>
</feature>
<dbReference type="InterPro" id="IPR050366">
    <property type="entry name" value="BP-dependent_transpt_permease"/>
</dbReference>
<comment type="similarity">
    <text evidence="7">Belongs to the binding-protein-dependent transport system permease family.</text>
</comment>
<sequence length="375" mass="41328">MSVPATSTPAPAARRSQSQFSVALNQFRRNSLAKFGGSLLILLYLMALFAGFLAPDGLSSYSTTNLTPYHPPTPVHVRTEQGLTRPFVYNYSQQLNPDTFVNEYRPTKERCPIYFGVRGDSYRILGLIPSNIHLFGTGNENCKVYLFGGDSLGRDLFTRTVYASQISLTIGVASVLLSTLIGMFMGAMSAYFGGWVDNVIQRLIEVIAAIPYLFLVILLRSIFPQNVNPILALYIILGILAFINWGGLARVVRGQLLSVREQDYVAAATSLGASNSRIMWRHMLPSMTTYLIVGLSLSIPNTILLESGLSFLGIGAVEPYASWGSLLSRAQEGGFASITQRPWVLIPGFFIVLTVMCYQLLGDGLRDAFDPRKRR</sequence>
<dbReference type="PROSITE" id="PS50928">
    <property type="entry name" value="ABC_TM1"/>
    <property type="match status" value="1"/>
</dbReference>
<dbReference type="PANTHER" id="PTHR43386:SF1">
    <property type="entry name" value="D,D-DIPEPTIDE TRANSPORT SYSTEM PERMEASE PROTEIN DDPC-RELATED"/>
    <property type="match status" value="1"/>
</dbReference>
<evidence type="ECO:0000256" key="2">
    <source>
        <dbReference type="ARBA" id="ARBA00022448"/>
    </source>
</evidence>